<dbReference type="Pfam" id="PF00188">
    <property type="entry name" value="CAP"/>
    <property type="match status" value="1"/>
</dbReference>
<evidence type="ECO:0000256" key="1">
    <source>
        <dbReference type="SAM" id="MobiDB-lite"/>
    </source>
</evidence>
<dbReference type="InterPro" id="IPR014044">
    <property type="entry name" value="CAP_dom"/>
</dbReference>
<keyword evidence="4" id="KW-1185">Reference proteome</keyword>
<dbReference type="Gene3D" id="3.40.33.10">
    <property type="entry name" value="CAP"/>
    <property type="match status" value="1"/>
</dbReference>
<dbReference type="PRINTS" id="PR00837">
    <property type="entry name" value="V5TPXLIKE"/>
</dbReference>
<protein>
    <submittedName>
        <fullName evidence="3">Scp family extracellular subfamily protein</fullName>
    </submittedName>
</protein>
<dbReference type="PANTHER" id="PTHR10334">
    <property type="entry name" value="CYSTEINE-RICH SECRETORY PROTEIN-RELATED"/>
    <property type="match status" value="1"/>
</dbReference>
<name>A0A2C6K719_9APIC</name>
<dbReference type="InterPro" id="IPR035940">
    <property type="entry name" value="CAP_sf"/>
</dbReference>
<reference evidence="3 4" key="1">
    <citation type="journal article" date="2017" name="Int. J. Parasitol.">
        <title>The genome of the protozoan parasite Cystoisospora suis and a reverse vaccinology approach to identify vaccine candidates.</title>
        <authorList>
            <person name="Palmieri N."/>
            <person name="Shrestha A."/>
            <person name="Ruttkowski B."/>
            <person name="Beck T."/>
            <person name="Vogl C."/>
            <person name="Tomley F."/>
            <person name="Blake D.P."/>
            <person name="Joachim A."/>
        </authorList>
    </citation>
    <scope>NUCLEOTIDE SEQUENCE [LARGE SCALE GENOMIC DNA]</scope>
    <source>
        <strain evidence="3 4">Wien I</strain>
    </source>
</reference>
<gene>
    <name evidence="3" type="ORF">CSUI_005295</name>
</gene>
<evidence type="ECO:0000313" key="3">
    <source>
        <dbReference type="EMBL" id="PHJ20861.1"/>
    </source>
</evidence>
<dbReference type="GeneID" id="94428683"/>
<evidence type="ECO:0000313" key="4">
    <source>
        <dbReference type="Proteomes" id="UP000221165"/>
    </source>
</evidence>
<feature type="compositionally biased region" description="Basic and acidic residues" evidence="1">
    <location>
        <begin position="201"/>
        <end position="218"/>
    </location>
</feature>
<dbReference type="Proteomes" id="UP000221165">
    <property type="component" value="Unassembled WGS sequence"/>
</dbReference>
<dbReference type="SMART" id="SM00198">
    <property type="entry name" value="SCP"/>
    <property type="match status" value="1"/>
</dbReference>
<dbReference type="EMBL" id="MIGC01002565">
    <property type="protein sequence ID" value="PHJ20861.1"/>
    <property type="molecule type" value="Genomic_DNA"/>
</dbReference>
<dbReference type="InterPro" id="IPR001283">
    <property type="entry name" value="CRISP-related"/>
</dbReference>
<dbReference type="SUPFAM" id="SSF55797">
    <property type="entry name" value="PR-1-like"/>
    <property type="match status" value="1"/>
</dbReference>
<accession>A0A2C6K719</accession>
<dbReference type="AlphaFoldDB" id="A0A2C6K719"/>
<dbReference type="OrthoDB" id="330168at2759"/>
<organism evidence="3 4">
    <name type="scientific">Cystoisospora suis</name>
    <dbReference type="NCBI Taxonomy" id="483139"/>
    <lineage>
        <taxon>Eukaryota</taxon>
        <taxon>Sar</taxon>
        <taxon>Alveolata</taxon>
        <taxon>Apicomplexa</taxon>
        <taxon>Conoidasida</taxon>
        <taxon>Coccidia</taxon>
        <taxon>Eucoccidiorida</taxon>
        <taxon>Eimeriorina</taxon>
        <taxon>Sarcocystidae</taxon>
        <taxon>Cystoisospora</taxon>
    </lineage>
</organism>
<dbReference type="PROSITE" id="PS01010">
    <property type="entry name" value="CRISP_2"/>
    <property type="match status" value="1"/>
</dbReference>
<evidence type="ECO:0000259" key="2">
    <source>
        <dbReference type="SMART" id="SM00198"/>
    </source>
</evidence>
<proteinExistence type="predicted"/>
<feature type="domain" description="SCP" evidence="2">
    <location>
        <begin position="1"/>
        <end position="166"/>
    </location>
</feature>
<dbReference type="InterPro" id="IPR018244">
    <property type="entry name" value="Allrgn_V5/Tpx1_CS"/>
</dbReference>
<comment type="caution">
    <text evidence="3">The sequence shown here is derived from an EMBL/GenBank/DDBJ whole genome shotgun (WGS) entry which is preliminary data.</text>
</comment>
<feature type="region of interest" description="Disordered" evidence="1">
    <location>
        <begin position="186"/>
        <end position="218"/>
    </location>
</feature>
<dbReference type="RefSeq" id="XP_067922546.1">
    <property type="nucleotide sequence ID" value="XM_068065472.1"/>
</dbReference>
<sequence length="218" mass="24755">MLSRHNELRQQYGIPPLKHDSSLQQFAEYWAHQLKKTHQCNLEHSTSTMHSAFTNAFSDLGENLWVGCVRGDPVWENAANDWFTEVYCYRYGKIGNRCTADKFENCDNSTHREGVMVGHFTQVMSDRSTHMGCASLLCDSLCQDKGPPRKKFLVVCNYGPGGNIIGVHPFKLEHAQRLNSLLKGTHVLPPAPEDPGSTKQCEARHRQFKVEKPKKNNL</sequence>
<dbReference type="GO" id="GO:0005576">
    <property type="term" value="C:extracellular region"/>
    <property type="evidence" value="ECO:0007669"/>
    <property type="project" value="InterPro"/>
</dbReference>
<dbReference type="VEuPathDB" id="ToxoDB:CSUI_005295"/>